<proteinExistence type="predicted"/>
<dbReference type="Gramene" id="VVA22565">
    <property type="protein sequence ID" value="VVA22565"/>
    <property type="gene ID" value="Prudul26B029462"/>
</dbReference>
<organism evidence="3 4">
    <name type="scientific">Prunus dulcis</name>
    <name type="common">Almond</name>
    <name type="synonym">Amygdalus dulcis</name>
    <dbReference type="NCBI Taxonomy" id="3755"/>
    <lineage>
        <taxon>Eukaryota</taxon>
        <taxon>Viridiplantae</taxon>
        <taxon>Streptophyta</taxon>
        <taxon>Embryophyta</taxon>
        <taxon>Tracheophyta</taxon>
        <taxon>Spermatophyta</taxon>
        <taxon>Magnoliopsida</taxon>
        <taxon>eudicotyledons</taxon>
        <taxon>Gunneridae</taxon>
        <taxon>Pentapetalae</taxon>
        <taxon>rosids</taxon>
        <taxon>fabids</taxon>
        <taxon>Rosales</taxon>
        <taxon>Rosaceae</taxon>
        <taxon>Amygdaloideae</taxon>
        <taxon>Amygdaleae</taxon>
        <taxon>Prunus</taxon>
    </lineage>
</organism>
<reference evidence="4" key="2">
    <citation type="journal article" date="2020" name="Plant J.">
        <title>Transposons played a major role in the diversification between the closely related almond and peach genomes: results from the almond genome sequence.</title>
        <authorList>
            <person name="Alioto T."/>
            <person name="Alexiou K.G."/>
            <person name="Bardil A."/>
            <person name="Barteri F."/>
            <person name="Castanera R."/>
            <person name="Cruz F."/>
            <person name="Dhingra A."/>
            <person name="Duval H."/>
            <person name="Fernandez I Marti A."/>
            <person name="Frias L."/>
            <person name="Galan B."/>
            <person name="Garcia J.L."/>
            <person name="Howad W."/>
            <person name="Gomez-Garrido J."/>
            <person name="Gut M."/>
            <person name="Julca I."/>
            <person name="Morata J."/>
            <person name="Puigdomenech P."/>
            <person name="Ribeca P."/>
            <person name="Rubio Cabetas M.J."/>
            <person name="Vlasova A."/>
            <person name="Wirthensohn M."/>
            <person name="Garcia-Mas J."/>
            <person name="Gabaldon T."/>
            <person name="Casacuberta J.M."/>
            <person name="Arus P."/>
        </authorList>
    </citation>
    <scope>NUCLEOTIDE SEQUENCE [LARGE SCALE GENOMIC DNA]</scope>
    <source>
        <strain evidence="4">cv. Texas</strain>
    </source>
</reference>
<dbReference type="Proteomes" id="UP000327085">
    <property type="component" value="Chromosome 6"/>
</dbReference>
<dbReference type="InParanoid" id="A0A5E4F388"/>
<gene>
    <name evidence="3" type="ORF">ALMOND_2B029462</name>
    <name evidence="2" type="ORF">L3X38_034617</name>
</gene>
<reference evidence="3" key="1">
    <citation type="submission" date="2019-07" db="EMBL/GenBank/DDBJ databases">
        <authorList>
            <person name="Alioto T."/>
            <person name="Alioto T."/>
            <person name="Gomez Garrido J."/>
        </authorList>
    </citation>
    <scope>NUCLEOTIDE SEQUENCE</scope>
</reference>
<sequence length="109" mass="11711">MAPASDSFNQTSNTVCVMDASGHVGTTLTERLLQRGYTVHAALQSRDESRFEAQPGLGLPLQWRSPGLLRQKPLSPGPAGGKLVELFVGESKKGDRKMEATSSPRACDQ</sequence>
<reference evidence="2 5" key="3">
    <citation type="journal article" date="2022" name="G3 (Bethesda)">
        <title>Whole-genome sequence and methylome profiling of the almond [Prunus dulcis (Mill.) D.A. Webb] cultivar 'Nonpareil'.</title>
        <authorList>
            <person name="D'Amico-Willman K.M."/>
            <person name="Ouma W.Z."/>
            <person name="Meulia T."/>
            <person name="Sideli G.M."/>
            <person name="Gradziel T.M."/>
            <person name="Fresnedo-Ramirez J."/>
        </authorList>
    </citation>
    <scope>NUCLEOTIDE SEQUENCE [LARGE SCALE GENOMIC DNA]</scope>
    <source>
        <strain evidence="2">Clone GOH B32 T37-40</strain>
    </source>
</reference>
<keyword evidence="5" id="KW-1185">Reference proteome</keyword>
<dbReference type="SUPFAM" id="SSF51735">
    <property type="entry name" value="NAD(P)-binding Rossmann-fold domains"/>
    <property type="match status" value="1"/>
</dbReference>
<evidence type="ECO:0000313" key="2">
    <source>
        <dbReference type="EMBL" id="KAI5325543.1"/>
    </source>
</evidence>
<dbReference type="AlphaFoldDB" id="A0A5E4F388"/>
<feature type="region of interest" description="Disordered" evidence="1">
    <location>
        <begin position="89"/>
        <end position="109"/>
    </location>
</feature>
<dbReference type="Proteomes" id="UP001054821">
    <property type="component" value="Chromosome 6"/>
</dbReference>
<dbReference type="InterPro" id="IPR036291">
    <property type="entry name" value="NAD(P)-bd_dom_sf"/>
</dbReference>
<evidence type="ECO:0000256" key="1">
    <source>
        <dbReference type="SAM" id="MobiDB-lite"/>
    </source>
</evidence>
<feature type="region of interest" description="Disordered" evidence="1">
    <location>
        <begin position="62"/>
        <end position="81"/>
    </location>
</feature>
<protein>
    <submittedName>
        <fullName evidence="3">PREDICTED: cinnamoyl-CoA reductase</fullName>
    </submittedName>
</protein>
<accession>A0A5E4F388</accession>
<evidence type="ECO:0000313" key="5">
    <source>
        <dbReference type="Proteomes" id="UP001054821"/>
    </source>
</evidence>
<name>A0A5E4F388_PRUDU</name>
<dbReference type="EMBL" id="CABIKO010000062">
    <property type="protein sequence ID" value="VVA22565.1"/>
    <property type="molecule type" value="Genomic_DNA"/>
</dbReference>
<dbReference type="EMBL" id="JAJFAZ020000006">
    <property type="protein sequence ID" value="KAI5325543.1"/>
    <property type="molecule type" value="Genomic_DNA"/>
</dbReference>
<evidence type="ECO:0000313" key="4">
    <source>
        <dbReference type="Proteomes" id="UP000327085"/>
    </source>
</evidence>
<feature type="compositionally biased region" description="Polar residues" evidence="1">
    <location>
        <begin position="100"/>
        <end position="109"/>
    </location>
</feature>
<dbReference type="Gene3D" id="3.40.50.720">
    <property type="entry name" value="NAD(P)-binding Rossmann-like Domain"/>
    <property type="match status" value="1"/>
</dbReference>
<feature type="compositionally biased region" description="Basic and acidic residues" evidence="1">
    <location>
        <begin position="90"/>
        <end position="99"/>
    </location>
</feature>
<evidence type="ECO:0000313" key="3">
    <source>
        <dbReference type="EMBL" id="VVA22565.1"/>
    </source>
</evidence>